<keyword evidence="1" id="KW-0812">Transmembrane</keyword>
<reference evidence="2 3" key="1">
    <citation type="submission" date="2020-08" db="EMBL/GenBank/DDBJ databases">
        <title>Functional genomics of gut bacteria from endangered species of beetles.</title>
        <authorList>
            <person name="Carlos-Shanley C."/>
        </authorList>
    </citation>
    <scope>NUCLEOTIDE SEQUENCE [LARGE SCALE GENOMIC DNA]</scope>
    <source>
        <strain evidence="2 3">S00136</strain>
    </source>
</reference>
<dbReference type="Proteomes" id="UP000589738">
    <property type="component" value="Unassembled WGS sequence"/>
</dbReference>
<keyword evidence="1" id="KW-0472">Membrane</keyword>
<feature type="transmembrane region" description="Helical" evidence="1">
    <location>
        <begin position="45"/>
        <end position="63"/>
    </location>
</feature>
<proteinExistence type="predicted"/>
<organism evidence="2 3">
    <name type="scientific">Chryseobacterium shigense</name>
    <dbReference type="NCBI Taxonomy" id="297244"/>
    <lineage>
        <taxon>Bacteria</taxon>
        <taxon>Pseudomonadati</taxon>
        <taxon>Bacteroidota</taxon>
        <taxon>Flavobacteriia</taxon>
        <taxon>Flavobacteriales</taxon>
        <taxon>Weeksellaceae</taxon>
        <taxon>Chryseobacterium group</taxon>
        <taxon>Chryseobacterium</taxon>
    </lineage>
</organism>
<gene>
    <name evidence="2" type="ORF">HNP36_001078</name>
</gene>
<evidence type="ECO:0000256" key="1">
    <source>
        <dbReference type="SAM" id="Phobius"/>
    </source>
</evidence>
<sequence length="125" mass="13850">MGFYLYKGLKKPLVFFGLKGKYIFYAVGVIGSGVIAALILSKFGLLGSLLGLAITAGGVYLIFKRQDKYGLYDKTKNSDQVLIFPKKVHNKKILKNTIAEVLINNEKKITSNEIAINNWAITYGN</sequence>
<protein>
    <submittedName>
        <fullName evidence="2">ATP/ADP translocase</fullName>
    </submittedName>
</protein>
<name>A0A841NGN7_9FLAO</name>
<dbReference type="RefSeq" id="WP_317168953.1">
    <property type="nucleotide sequence ID" value="NZ_JACHLC010000001.1"/>
</dbReference>
<keyword evidence="3" id="KW-1185">Reference proteome</keyword>
<dbReference type="AlphaFoldDB" id="A0A841NGN7"/>
<dbReference type="EMBL" id="JACHLC010000001">
    <property type="protein sequence ID" value="MBB6370025.1"/>
    <property type="molecule type" value="Genomic_DNA"/>
</dbReference>
<evidence type="ECO:0000313" key="2">
    <source>
        <dbReference type="EMBL" id="MBB6370025.1"/>
    </source>
</evidence>
<keyword evidence="1" id="KW-1133">Transmembrane helix</keyword>
<comment type="caution">
    <text evidence="2">The sequence shown here is derived from an EMBL/GenBank/DDBJ whole genome shotgun (WGS) entry which is preliminary data.</text>
</comment>
<accession>A0A841NGN7</accession>
<evidence type="ECO:0000313" key="3">
    <source>
        <dbReference type="Proteomes" id="UP000589738"/>
    </source>
</evidence>
<feature type="transmembrane region" description="Helical" evidence="1">
    <location>
        <begin position="21"/>
        <end position="39"/>
    </location>
</feature>